<feature type="transmembrane region" description="Helical" evidence="8">
    <location>
        <begin position="36"/>
        <end position="53"/>
    </location>
</feature>
<keyword evidence="3" id="KW-0813">Transport</keyword>
<dbReference type="Proteomes" id="UP000663865">
    <property type="component" value="Unassembled WGS sequence"/>
</dbReference>
<feature type="transmembrane region" description="Helical" evidence="8">
    <location>
        <begin position="156"/>
        <end position="174"/>
    </location>
</feature>
<evidence type="ECO:0000313" key="11">
    <source>
        <dbReference type="Proteomes" id="UP000663865"/>
    </source>
</evidence>
<reference evidence="9" key="1">
    <citation type="submission" date="2021-02" db="EMBL/GenBank/DDBJ databases">
        <authorList>
            <person name="Nowell W R."/>
        </authorList>
    </citation>
    <scope>NUCLEOTIDE SEQUENCE</scope>
</reference>
<protein>
    <recommendedName>
        <fullName evidence="12">Solute carrier family 35 member B1</fullName>
    </recommendedName>
</protein>
<evidence type="ECO:0000256" key="8">
    <source>
        <dbReference type="SAM" id="Phobius"/>
    </source>
</evidence>
<feature type="transmembrane region" description="Helical" evidence="8">
    <location>
        <begin position="259"/>
        <end position="284"/>
    </location>
</feature>
<dbReference type="AlphaFoldDB" id="A0A818UHD6"/>
<dbReference type="Pfam" id="PF08449">
    <property type="entry name" value="UAA"/>
    <property type="match status" value="1"/>
</dbReference>
<feature type="transmembrane region" description="Helical" evidence="8">
    <location>
        <begin position="230"/>
        <end position="253"/>
    </location>
</feature>
<feature type="transmembrane region" description="Helical" evidence="8">
    <location>
        <begin position="296"/>
        <end position="312"/>
    </location>
</feature>
<dbReference type="EMBL" id="CAJOBS010000711">
    <property type="protein sequence ID" value="CAF4629828.1"/>
    <property type="molecule type" value="Genomic_DNA"/>
</dbReference>
<comment type="subcellular location">
    <subcellularLocation>
        <location evidence="1">Endoplasmic reticulum membrane</location>
        <topology evidence="1">Multi-pass membrane protein</topology>
    </subcellularLocation>
</comment>
<feature type="transmembrane region" description="Helical" evidence="8">
    <location>
        <begin position="189"/>
        <end position="209"/>
    </location>
</feature>
<evidence type="ECO:0000256" key="5">
    <source>
        <dbReference type="ARBA" id="ARBA00022824"/>
    </source>
</evidence>
<dbReference type="PANTHER" id="PTHR10778:SF10">
    <property type="entry name" value="SOLUTE CARRIER FAMILY 35 MEMBER B1"/>
    <property type="match status" value="1"/>
</dbReference>
<dbReference type="EMBL" id="CAJNYV010004819">
    <property type="protein sequence ID" value="CAF3698075.1"/>
    <property type="molecule type" value="Genomic_DNA"/>
</dbReference>
<evidence type="ECO:0000256" key="4">
    <source>
        <dbReference type="ARBA" id="ARBA00022692"/>
    </source>
</evidence>
<evidence type="ECO:0000256" key="2">
    <source>
        <dbReference type="ARBA" id="ARBA00010694"/>
    </source>
</evidence>
<dbReference type="GO" id="GO:0005460">
    <property type="term" value="F:UDP-glucose transmembrane transporter activity"/>
    <property type="evidence" value="ECO:0007669"/>
    <property type="project" value="TreeGrafter"/>
</dbReference>
<proteinExistence type="inferred from homology"/>
<comment type="caution">
    <text evidence="9">The sequence shown here is derived from an EMBL/GenBank/DDBJ whole genome shotgun (WGS) entry which is preliminary data.</text>
</comment>
<dbReference type="GO" id="GO:0005789">
    <property type="term" value="C:endoplasmic reticulum membrane"/>
    <property type="evidence" value="ECO:0007669"/>
    <property type="project" value="UniProtKB-SubCell"/>
</dbReference>
<accession>A0A818UHD6</accession>
<dbReference type="InterPro" id="IPR013657">
    <property type="entry name" value="SCL35B1-4/HUT1"/>
</dbReference>
<dbReference type="InterPro" id="IPR037185">
    <property type="entry name" value="EmrE-like"/>
</dbReference>
<dbReference type="Proteomes" id="UP000663838">
    <property type="component" value="Unassembled WGS sequence"/>
</dbReference>
<name>A0A818UHD6_9BILA</name>
<gene>
    <name evidence="9" type="ORF">KIK155_LOCUS26456</name>
    <name evidence="10" type="ORF">TOA249_LOCUS12526</name>
</gene>
<feature type="transmembrane region" description="Helical" evidence="8">
    <location>
        <begin position="104"/>
        <end position="122"/>
    </location>
</feature>
<dbReference type="PANTHER" id="PTHR10778">
    <property type="entry name" value="SOLUTE CARRIER FAMILY 35 MEMBER B"/>
    <property type="match status" value="1"/>
</dbReference>
<feature type="transmembrane region" description="Helical" evidence="8">
    <location>
        <begin position="68"/>
        <end position="92"/>
    </location>
</feature>
<evidence type="ECO:0000313" key="9">
    <source>
        <dbReference type="EMBL" id="CAF3698075.1"/>
    </source>
</evidence>
<evidence type="ECO:0000256" key="3">
    <source>
        <dbReference type="ARBA" id="ARBA00022448"/>
    </source>
</evidence>
<evidence type="ECO:0008006" key="12">
    <source>
        <dbReference type="Google" id="ProtNLM"/>
    </source>
</evidence>
<dbReference type="SUPFAM" id="SSF103481">
    <property type="entry name" value="Multidrug resistance efflux transporter EmrE"/>
    <property type="match status" value="2"/>
</dbReference>
<feature type="transmembrane region" description="Helical" evidence="8">
    <location>
        <begin position="128"/>
        <end position="149"/>
    </location>
</feature>
<keyword evidence="7 8" id="KW-0472">Membrane</keyword>
<keyword evidence="5" id="KW-0256">Endoplasmic reticulum</keyword>
<keyword evidence="4 8" id="KW-0812">Transmembrane</keyword>
<evidence type="ECO:0000256" key="6">
    <source>
        <dbReference type="ARBA" id="ARBA00022989"/>
    </source>
</evidence>
<evidence type="ECO:0000256" key="7">
    <source>
        <dbReference type="ARBA" id="ARBA00023136"/>
    </source>
</evidence>
<sequence>MVETMQEPESHHHHSHHHHHHHHKIKSILSSHSMKLVFSFLGIFVAYLLFGIIQESIVKGKYGEHDKFTYIISLVLFQCIFNAVVSKTILVLRKTPQDSTPSRMYAFSAFTYLFAMLASNFALEFVSYPMQVLGKSVKPVPVMLLGVLVARKRYPLMKYVYVSLIVMGVVLFMYKKPKETNTVDTGDLIGIGEFLLFVSLVFDGLTGGIQDKIRDKYRVQAYHMMYSMNIWSCLWASIGILVTGEIFGLYIFLTRYPHVIVDMFLLGLAGAVGQNFIFLTIEWFGPLTCSIFTTTRKFFTILCSIIIFGNAITKQQMLGTALVFVGLFLEQLYGKKKHN</sequence>
<dbReference type="GO" id="GO:0005459">
    <property type="term" value="F:UDP-galactose transmembrane transporter activity"/>
    <property type="evidence" value="ECO:0007669"/>
    <property type="project" value="TreeGrafter"/>
</dbReference>
<evidence type="ECO:0000256" key="1">
    <source>
        <dbReference type="ARBA" id="ARBA00004477"/>
    </source>
</evidence>
<organism evidence="9 11">
    <name type="scientific">Rotaria socialis</name>
    <dbReference type="NCBI Taxonomy" id="392032"/>
    <lineage>
        <taxon>Eukaryota</taxon>
        <taxon>Metazoa</taxon>
        <taxon>Spiralia</taxon>
        <taxon>Gnathifera</taxon>
        <taxon>Rotifera</taxon>
        <taxon>Eurotatoria</taxon>
        <taxon>Bdelloidea</taxon>
        <taxon>Philodinida</taxon>
        <taxon>Philodinidae</taxon>
        <taxon>Rotaria</taxon>
    </lineage>
</organism>
<keyword evidence="6 8" id="KW-1133">Transmembrane helix</keyword>
<comment type="similarity">
    <text evidence="2">Belongs to the nucleotide-sugar transporter family. SLC35B subfamily.</text>
</comment>
<dbReference type="GO" id="GO:0000139">
    <property type="term" value="C:Golgi membrane"/>
    <property type="evidence" value="ECO:0007669"/>
    <property type="project" value="TreeGrafter"/>
</dbReference>
<evidence type="ECO:0000313" key="10">
    <source>
        <dbReference type="EMBL" id="CAF4629828.1"/>
    </source>
</evidence>